<dbReference type="EMBL" id="JAHLFU010000072">
    <property type="protein sequence ID" value="MBU3852944.1"/>
    <property type="molecule type" value="Genomic_DNA"/>
</dbReference>
<dbReference type="InterPro" id="IPR026856">
    <property type="entry name" value="Sialidase_fam"/>
</dbReference>
<comment type="similarity">
    <text evidence="2">Belongs to the glycosyl hydrolase 33 family.</text>
</comment>
<evidence type="ECO:0000313" key="6">
    <source>
        <dbReference type="EMBL" id="MBU3852944.1"/>
    </source>
</evidence>
<name>A0A9E2L6F5_9BACT</name>
<comment type="caution">
    <text evidence="6">The sequence shown here is derived from an EMBL/GenBank/DDBJ whole genome shotgun (WGS) entry which is preliminary data.</text>
</comment>
<dbReference type="GO" id="GO:0006689">
    <property type="term" value="P:ganglioside catabolic process"/>
    <property type="evidence" value="ECO:0007669"/>
    <property type="project" value="TreeGrafter"/>
</dbReference>
<dbReference type="InterPro" id="IPR011040">
    <property type="entry name" value="Sialidase"/>
</dbReference>
<feature type="chain" id="PRO_5038964513" description="exo-alpha-sialidase" evidence="4">
    <location>
        <begin position="23"/>
        <end position="1283"/>
    </location>
</feature>
<reference evidence="6" key="1">
    <citation type="journal article" date="2021" name="PeerJ">
        <title>Extensive microbial diversity within the chicken gut microbiome revealed by metagenomics and culture.</title>
        <authorList>
            <person name="Gilroy R."/>
            <person name="Ravi A."/>
            <person name="Getino M."/>
            <person name="Pursley I."/>
            <person name="Horton D.L."/>
            <person name="Alikhan N.F."/>
            <person name="Baker D."/>
            <person name="Gharbi K."/>
            <person name="Hall N."/>
            <person name="Watson M."/>
            <person name="Adriaenssens E.M."/>
            <person name="Foster-Nyarko E."/>
            <person name="Jarju S."/>
            <person name="Secka A."/>
            <person name="Antonio M."/>
            <person name="Oren A."/>
            <person name="Chaudhuri R.R."/>
            <person name="La Ragione R."/>
            <person name="Hildebrand F."/>
            <person name="Pallen M.J."/>
        </authorList>
    </citation>
    <scope>NUCLEOTIDE SEQUENCE</scope>
    <source>
        <strain evidence="6">G3-2149</strain>
    </source>
</reference>
<comment type="catalytic activity">
    <reaction evidence="1">
        <text>Hydrolysis of alpha-(2-&gt;3)-, alpha-(2-&gt;6)-, alpha-(2-&gt;8)- glycosidic linkages of terminal sialic acid residues in oligosaccharides, glycoproteins, glycolipids, colominic acid and synthetic substrates.</text>
        <dbReference type="EC" id="3.2.1.18"/>
    </reaction>
</comment>
<dbReference type="EC" id="3.2.1.18" evidence="3"/>
<dbReference type="GO" id="GO:0005737">
    <property type="term" value="C:cytoplasm"/>
    <property type="evidence" value="ECO:0007669"/>
    <property type="project" value="TreeGrafter"/>
</dbReference>
<protein>
    <recommendedName>
        <fullName evidence="3">exo-alpha-sialidase</fullName>
        <ecNumber evidence="3">3.2.1.18</ecNumber>
    </recommendedName>
</protein>
<dbReference type="PANTHER" id="PTHR10628">
    <property type="entry name" value="SIALIDASE"/>
    <property type="match status" value="1"/>
</dbReference>
<dbReference type="GO" id="GO:0004308">
    <property type="term" value="F:exo-alpha-sialidase activity"/>
    <property type="evidence" value="ECO:0007669"/>
    <property type="project" value="UniProtKB-EC"/>
</dbReference>
<evidence type="ECO:0000313" key="7">
    <source>
        <dbReference type="Proteomes" id="UP000823865"/>
    </source>
</evidence>
<dbReference type="GO" id="GO:0009313">
    <property type="term" value="P:oligosaccharide catabolic process"/>
    <property type="evidence" value="ECO:0007669"/>
    <property type="project" value="TreeGrafter"/>
</dbReference>
<feature type="signal peptide" evidence="4">
    <location>
        <begin position="1"/>
        <end position="22"/>
    </location>
</feature>
<reference evidence="6" key="2">
    <citation type="submission" date="2021-04" db="EMBL/GenBank/DDBJ databases">
        <authorList>
            <person name="Gilroy R."/>
        </authorList>
    </citation>
    <scope>NUCLEOTIDE SEQUENCE</scope>
    <source>
        <strain evidence="6">G3-2149</strain>
    </source>
</reference>
<keyword evidence="4" id="KW-0732">Signal</keyword>
<sequence>MKKLMTFAVLLILNSILSWTRAADVLPEAGKTYLIKSDNVTASKVDQDYYLYNDNGTLRLSANKGGDNYLWTCEKNGENFRFKNKAGKYLAHKAMSDAAYNFKIDPAKKVNEGCLPLYSVDAERYLLVKNGGGAFDQADKTYNKATSGYSSDFIFEEVDVNAKTLTIQTDPANTQATFSWNGKSYTGACSFTLGSDETIGEATLTAEEDPSSPYEFVGFYEGEEELGKTVEISSLTANRTITAKFNFSPYSSTYGEKWLRVTWNSNKNYVMGLPISESYADVAPKTITSDLSTETQLWCFVGTAESFKIYNKAAGKDLALATASTNYGDGTATFMKAEATATSWHLVSNNGWNISPSGNTSWGLNSYAGVGNALKLYNNGDGGNIWTFEKAGENALTFQVVINGTPKALNTNIGQLSMSLGSMSKTINVTTSQTEPQKFYLADNVKLGFMLSGTQYRGYKFEGFRINDGELLNSIEELPFDASLKTVTAVYDVDTEDPSQYLFYSPGYQGHPYRIPAIVTTKDDKLLAISDFRWDGADIGMGAVDLVGRISEDNGATWSEQFNIAVGNRIPGDKKRGYGDAAVVTDRESGRILIMCCTGSVFYSNGTRENPLRSARLYSDDNGKTWSTPEDITDQMYALLPQSTGQFIGAGKICQSRVTKVGEYYRLYAALCTRSGNFVIYSDDFGQTWAVLGSNETSCAPNGDEPKCEELPDGSVVLSSRKYSGRYFNIYKYTDVATAAGAWQGVVSSNDIEGGLRVGNNSTNGEIQLVKVMNKESKSLHYMLIQSLPYGAINSGDEARSNVAIYYKVLDGFTLDTPTELATGWTQGMVFQNAKGAYSTMCIQPDNKLGFFYEEGPNNYCMVYRPISIEELTGDTYTTYDGEIDKNLLTLNGALTKAKTYKIGTTTGTYADLDGSLAKAMQDVQNAIDNGTADLTDEEVSALTTALQEAIDKLTLNMPQAGKYYRFVGSTGAYLSSTGAFQGSNKPGRMMMTNTADANTVFYLTADNRLITPNATGVFEYFIEREGNGFGSDFTFEDAGNGRFYVVTEHTTHGTNGRGSWYATAAGQPVDRWTKTYNQKAECAWIIEEVTDAELQLTREIGNTGYATLAAPVALNIPAGVKAYTVTVDEAQETAILEEVSEVIPAGTAVVLKKEGTESSFDFTYAPEGSTENSNSLVGVYKTTNITTDINAYILGNGSEGIGFYQMSADDRTLGANKAYLALPASMSGVRSITIGGPTTGIEDTVAEGVTAEEYYDLQGRRVLNPVKGIYVTKSGKKVIFNK</sequence>
<evidence type="ECO:0000256" key="3">
    <source>
        <dbReference type="ARBA" id="ARBA00012733"/>
    </source>
</evidence>
<evidence type="ECO:0000256" key="1">
    <source>
        <dbReference type="ARBA" id="ARBA00000427"/>
    </source>
</evidence>
<dbReference type="Pfam" id="PF13088">
    <property type="entry name" value="BNR_2"/>
    <property type="match status" value="1"/>
</dbReference>
<feature type="domain" description="Sialidase" evidence="5">
    <location>
        <begin position="545"/>
        <end position="746"/>
    </location>
</feature>
<dbReference type="SUPFAM" id="SSF50939">
    <property type="entry name" value="Sialidases"/>
    <property type="match status" value="1"/>
</dbReference>
<dbReference type="PANTHER" id="PTHR10628:SF30">
    <property type="entry name" value="EXO-ALPHA-SIALIDASE"/>
    <property type="match status" value="1"/>
</dbReference>
<evidence type="ECO:0000256" key="4">
    <source>
        <dbReference type="SAM" id="SignalP"/>
    </source>
</evidence>
<evidence type="ECO:0000256" key="2">
    <source>
        <dbReference type="ARBA" id="ARBA00009348"/>
    </source>
</evidence>
<dbReference type="CDD" id="cd15482">
    <property type="entry name" value="Sialidase_non-viral"/>
    <property type="match status" value="1"/>
</dbReference>
<keyword evidence="6" id="KW-0378">Hydrolase</keyword>
<organism evidence="6 7">
    <name type="scientific">Candidatus Paraprevotella stercoravium</name>
    <dbReference type="NCBI Taxonomy" id="2838725"/>
    <lineage>
        <taxon>Bacteria</taxon>
        <taxon>Pseudomonadati</taxon>
        <taxon>Bacteroidota</taxon>
        <taxon>Bacteroidia</taxon>
        <taxon>Bacteroidales</taxon>
        <taxon>Prevotellaceae</taxon>
        <taxon>Paraprevotella</taxon>
    </lineage>
</organism>
<proteinExistence type="inferred from homology"/>
<dbReference type="Gene3D" id="2.120.10.10">
    <property type="match status" value="1"/>
</dbReference>
<evidence type="ECO:0000259" key="5">
    <source>
        <dbReference type="Pfam" id="PF13088"/>
    </source>
</evidence>
<dbReference type="GO" id="GO:0016020">
    <property type="term" value="C:membrane"/>
    <property type="evidence" value="ECO:0007669"/>
    <property type="project" value="TreeGrafter"/>
</dbReference>
<dbReference type="InterPro" id="IPR036278">
    <property type="entry name" value="Sialidase_sf"/>
</dbReference>
<accession>A0A9E2L6F5</accession>
<dbReference type="Proteomes" id="UP000823865">
    <property type="component" value="Unassembled WGS sequence"/>
</dbReference>
<gene>
    <name evidence="6" type="ORF">H9789_03820</name>
</gene>